<dbReference type="InterPro" id="IPR037133">
    <property type="entry name" value="THP_succinylTrfase_N_sf"/>
</dbReference>
<proteinExistence type="inferred from homology"/>
<dbReference type="Gene3D" id="2.160.10.10">
    <property type="entry name" value="Hexapeptide repeat proteins"/>
    <property type="match status" value="1"/>
</dbReference>
<dbReference type="InterPro" id="IPR023180">
    <property type="entry name" value="THP_succinylTrfase_dom1"/>
</dbReference>
<protein>
    <submittedName>
        <fullName evidence="3">2,3,4,5-tetrahydropyridine-2,6-dicarboxylate N-succinyltransferase</fullName>
        <ecNumber evidence="3">2.3.1.117</ecNumber>
    </submittedName>
</protein>
<evidence type="ECO:0000256" key="1">
    <source>
        <dbReference type="ARBA" id="ARBA00007274"/>
    </source>
</evidence>
<dbReference type="Pfam" id="PF14805">
    <property type="entry name" value="THDPS_N_2"/>
    <property type="match status" value="1"/>
</dbReference>
<dbReference type="EMBL" id="JAHZSS010000007">
    <property type="protein sequence ID" value="MBW8190898.1"/>
    <property type="molecule type" value="Genomic_DNA"/>
</dbReference>
<keyword evidence="3" id="KW-0808">Transferase</keyword>
<comment type="similarity">
    <text evidence="1">Belongs to the transferase hexapeptide repeat family.</text>
</comment>
<dbReference type="InterPro" id="IPR011004">
    <property type="entry name" value="Trimer_LpxA-like_sf"/>
</dbReference>
<dbReference type="NCBIfam" id="NF008808">
    <property type="entry name" value="PRK11830.1"/>
    <property type="match status" value="1"/>
</dbReference>
<dbReference type="InterPro" id="IPR001451">
    <property type="entry name" value="Hexapep"/>
</dbReference>
<dbReference type="GO" id="GO:0008666">
    <property type="term" value="F:2,3,4,5-tetrahydropyridine-2,6-dicarboxylate N-succinyltransferase activity"/>
    <property type="evidence" value="ECO:0007669"/>
    <property type="project" value="UniProtKB-EC"/>
</dbReference>
<accession>A0ABS7EG46</accession>
<sequence length="257" mass="27725">MTELQVIIEAAFERRHEFTPTCSEQQVRDAVKQTLTLLSQGQLRVAEKFAGEWVVHQWVKKAILLSAPLNDTLRADDSSRRHLDNTPTTFANHSHQSAYIAPNTSIQPSFVDAGAYIDEHTQFGAWSSVGSCAQIGKNVHLASGVIIGGMLEPLQATPTIIEDSCYIGSRSVIEDGVVVEQGCVISSGVVISQSTRIFNRETNEIYHGRVPAGSVVVPGSLLAPCSKYSLDAAIIVKTVDAETKAKVGISALLRLAV</sequence>
<dbReference type="Gene3D" id="1.10.166.10">
    <property type="entry name" value="Tetrahydrodipicolinate-N-succinyltransferase, N-terminal domain"/>
    <property type="match status" value="1"/>
</dbReference>
<dbReference type="Proteomes" id="UP001166251">
    <property type="component" value="Unassembled WGS sequence"/>
</dbReference>
<dbReference type="InterPro" id="IPR050179">
    <property type="entry name" value="Trans_hexapeptide_repeat"/>
</dbReference>
<dbReference type="EC" id="2.3.1.117" evidence="3"/>
<reference evidence="3" key="1">
    <citation type="submission" date="2021-07" db="EMBL/GenBank/DDBJ databases">
        <title>Neiella marina sp. nov., isolated from the intestinal content of sea cucumber Apostichopus japonicus.</title>
        <authorList>
            <person name="Bai X."/>
        </authorList>
    </citation>
    <scope>NUCLEOTIDE SEQUENCE</scope>
    <source>
        <strain evidence="3">126</strain>
    </source>
</reference>
<comment type="caution">
    <text evidence="3">The sequence shown here is derived from an EMBL/GenBank/DDBJ whole genome shotgun (WGS) entry which is preliminary data.</text>
</comment>
<gene>
    <name evidence="3" type="ORF">K0504_07605</name>
</gene>
<evidence type="ECO:0000259" key="2">
    <source>
        <dbReference type="Pfam" id="PF14805"/>
    </source>
</evidence>
<dbReference type="PANTHER" id="PTHR43300">
    <property type="entry name" value="ACETYLTRANSFERASE"/>
    <property type="match status" value="1"/>
</dbReference>
<evidence type="ECO:0000313" key="3">
    <source>
        <dbReference type="EMBL" id="MBW8190898.1"/>
    </source>
</evidence>
<dbReference type="Pfam" id="PF14602">
    <property type="entry name" value="Hexapep_2"/>
    <property type="match status" value="1"/>
</dbReference>
<keyword evidence="3" id="KW-0012">Acyltransferase</keyword>
<dbReference type="SUPFAM" id="SSF51161">
    <property type="entry name" value="Trimeric LpxA-like enzymes"/>
    <property type="match status" value="1"/>
</dbReference>
<organism evidence="3 4">
    <name type="scientific">Neiella holothuriorum</name>
    <dbReference type="NCBI Taxonomy" id="2870530"/>
    <lineage>
        <taxon>Bacteria</taxon>
        <taxon>Pseudomonadati</taxon>
        <taxon>Pseudomonadota</taxon>
        <taxon>Gammaproteobacteria</taxon>
        <taxon>Alteromonadales</taxon>
        <taxon>Echinimonadaceae</taxon>
        <taxon>Neiella</taxon>
    </lineage>
</organism>
<evidence type="ECO:0000313" key="4">
    <source>
        <dbReference type="Proteomes" id="UP001166251"/>
    </source>
</evidence>
<keyword evidence="4" id="KW-1185">Reference proteome</keyword>
<name>A0ABS7EG46_9GAMM</name>
<dbReference type="CDD" id="cd03350">
    <property type="entry name" value="LbH_THP_succinylT"/>
    <property type="match status" value="1"/>
</dbReference>
<dbReference type="RefSeq" id="WP_220103585.1">
    <property type="nucleotide sequence ID" value="NZ_JAHZSS010000007.1"/>
</dbReference>
<feature type="domain" description="Tetrahydrodipicolinate-N-succinyltransferase chain A" evidence="2">
    <location>
        <begin position="3"/>
        <end position="68"/>
    </location>
</feature>